<dbReference type="NCBIfam" id="TIGR00254">
    <property type="entry name" value="GGDEF"/>
    <property type="match status" value="1"/>
</dbReference>
<dbReference type="PROSITE" id="PS50887">
    <property type="entry name" value="GGDEF"/>
    <property type="match status" value="1"/>
</dbReference>
<name>A0A127M7K4_9GAMM</name>
<dbReference type="AlphaFoldDB" id="A0A127M7K4"/>
<dbReference type="Proteomes" id="UP000074119">
    <property type="component" value="Chromosome"/>
</dbReference>
<keyword evidence="1" id="KW-0472">Membrane</keyword>
<keyword evidence="1" id="KW-0812">Transmembrane</keyword>
<dbReference type="Gene3D" id="3.30.70.270">
    <property type="match status" value="1"/>
</dbReference>
<accession>A0A127M7K4</accession>
<dbReference type="SUPFAM" id="SSF55073">
    <property type="entry name" value="Nucleotide cyclase"/>
    <property type="match status" value="1"/>
</dbReference>
<feature type="transmembrane region" description="Helical" evidence="1">
    <location>
        <begin position="173"/>
        <end position="194"/>
    </location>
</feature>
<dbReference type="InterPro" id="IPR043128">
    <property type="entry name" value="Rev_trsase/Diguanyl_cyclase"/>
</dbReference>
<dbReference type="PANTHER" id="PTHR46663:SF2">
    <property type="entry name" value="GGDEF DOMAIN-CONTAINING PROTEIN"/>
    <property type="match status" value="1"/>
</dbReference>
<protein>
    <recommendedName>
        <fullName evidence="2">GGDEF domain-containing protein</fullName>
    </recommendedName>
</protein>
<proteinExistence type="predicted"/>
<evidence type="ECO:0000313" key="3">
    <source>
        <dbReference type="EMBL" id="AMO69195.1"/>
    </source>
</evidence>
<dbReference type="RefSeq" id="WP_008248618.1">
    <property type="nucleotide sequence ID" value="NZ_CP014544.1"/>
</dbReference>
<dbReference type="SMART" id="SM00267">
    <property type="entry name" value="GGDEF"/>
    <property type="match status" value="1"/>
</dbReference>
<evidence type="ECO:0000259" key="2">
    <source>
        <dbReference type="PROSITE" id="PS50887"/>
    </source>
</evidence>
<dbReference type="InterPro" id="IPR052163">
    <property type="entry name" value="DGC-Regulatory_Protein"/>
</dbReference>
<evidence type="ECO:0000313" key="4">
    <source>
        <dbReference type="Proteomes" id="UP000074119"/>
    </source>
</evidence>
<sequence length="381" mass="42673">MQKIPNLFRSYLIEPWLPQTPDTSNYQRHRNRFVVSVLWGTLLYITAVVLISQLGFDIEIESRQLLTVFSLTAILGIVSALFTLRFTGRQILALNLFITTLSFGLLYIVLNTGGIYSPMVPCAIIMPALATLSIGARAGIIWSFIIFVFSTAFYIAAKAGIVFANAIAPETEVLAEFVGIFTASTFIIFITVYYDISTRRLRALFESEHSKFIHLAHHDSLTGLANRRHFINEIERAIFDASINNTSFCVLYFDLNEFKNINDTLGHHYGDMILMEFAKRLRAQSRASDIIARLGGDEFSMLLPGLGDSEVIKTKILSYSEALAKPLTLEDITYQISASIGYAIYPKHGKDCESLLKVADHKMYSVKRSNNSSAAYSKQPS</sequence>
<organism evidence="3 4">
    <name type="scientific">Zhongshania aliphaticivorans</name>
    <dbReference type="NCBI Taxonomy" id="1470434"/>
    <lineage>
        <taxon>Bacteria</taxon>
        <taxon>Pseudomonadati</taxon>
        <taxon>Pseudomonadota</taxon>
        <taxon>Gammaproteobacteria</taxon>
        <taxon>Cellvibrionales</taxon>
        <taxon>Spongiibacteraceae</taxon>
        <taxon>Zhongshania</taxon>
    </lineage>
</organism>
<feature type="transmembrane region" description="Helical" evidence="1">
    <location>
        <begin position="65"/>
        <end position="84"/>
    </location>
</feature>
<reference evidence="3 4" key="1">
    <citation type="submission" date="2015-12" db="EMBL/GenBank/DDBJ databases">
        <authorList>
            <person name="Shamseldin A."/>
            <person name="Moawad H."/>
            <person name="Abd El-Rahim W.M."/>
            <person name="Sadowsky M.J."/>
        </authorList>
    </citation>
    <scope>NUCLEOTIDE SEQUENCE [LARGE SCALE GENOMIC DNA]</scope>
    <source>
        <strain evidence="3 4">SM2</strain>
    </source>
</reference>
<feature type="transmembrane region" description="Helical" evidence="1">
    <location>
        <begin position="33"/>
        <end position="53"/>
    </location>
</feature>
<dbReference type="STRING" id="1470434.AZF00_13170"/>
<keyword evidence="1" id="KW-1133">Transmembrane helix</keyword>
<feature type="transmembrane region" description="Helical" evidence="1">
    <location>
        <begin position="141"/>
        <end position="167"/>
    </location>
</feature>
<dbReference type="Pfam" id="PF00990">
    <property type="entry name" value="GGDEF"/>
    <property type="match status" value="1"/>
</dbReference>
<feature type="domain" description="GGDEF" evidence="2">
    <location>
        <begin position="246"/>
        <end position="379"/>
    </location>
</feature>
<feature type="transmembrane region" description="Helical" evidence="1">
    <location>
        <begin position="91"/>
        <end position="109"/>
    </location>
</feature>
<dbReference type="EMBL" id="CP014544">
    <property type="protein sequence ID" value="AMO69195.1"/>
    <property type="molecule type" value="Genomic_DNA"/>
</dbReference>
<dbReference type="InterPro" id="IPR029787">
    <property type="entry name" value="Nucleotide_cyclase"/>
</dbReference>
<gene>
    <name evidence="3" type="ORF">AZF00_13170</name>
</gene>
<dbReference type="PANTHER" id="PTHR46663">
    <property type="entry name" value="DIGUANYLATE CYCLASE DGCT-RELATED"/>
    <property type="match status" value="1"/>
</dbReference>
<evidence type="ECO:0000256" key="1">
    <source>
        <dbReference type="SAM" id="Phobius"/>
    </source>
</evidence>
<dbReference type="KEGG" id="zal:AZF00_13170"/>
<dbReference type="CDD" id="cd01949">
    <property type="entry name" value="GGDEF"/>
    <property type="match status" value="1"/>
</dbReference>
<dbReference type="InterPro" id="IPR000160">
    <property type="entry name" value="GGDEF_dom"/>
</dbReference>
<feature type="transmembrane region" description="Helical" evidence="1">
    <location>
        <begin position="115"/>
        <end position="134"/>
    </location>
</feature>